<dbReference type="InterPro" id="IPR035965">
    <property type="entry name" value="PAS-like_dom_sf"/>
</dbReference>
<dbReference type="InterPro" id="IPR001610">
    <property type="entry name" value="PAC"/>
</dbReference>
<dbReference type="Gene3D" id="3.30.450.40">
    <property type="match status" value="1"/>
</dbReference>
<keyword evidence="5" id="KW-0472">Membrane</keyword>
<feature type="domain" description="PAS" evidence="6">
    <location>
        <begin position="96"/>
        <end position="140"/>
    </location>
</feature>
<dbReference type="CDD" id="cd00130">
    <property type="entry name" value="PAS"/>
    <property type="match status" value="1"/>
</dbReference>
<dbReference type="InterPro" id="IPR029016">
    <property type="entry name" value="GAF-like_dom_sf"/>
</dbReference>
<keyword evidence="5" id="KW-1133">Transmembrane helix</keyword>
<sequence length="626" mass="68649">MNGVLALSVLIRLVGVGYSVLLLSRSRDRRFLFLTAMLALMATRQLWTGLTVTSTGLSEVPGLVVSVLALLTVYYLSQFIDEEARIKSSLRDVNEQLRSFRKAVEHAGHAIFLTDPDGTITYANPAIEQVTGYEPDEVIGANPRLWKSGEHDEAFYERMWGEITSGNVWDGEIINERKSGDRCWVDMTIAPITDDQGEVERFVAVDTDVTERKERQLRIEEQNEQLTLLNNTNEILRDVNQRLVEATTREEIEAAVCECFARPPFSFAWLSSVNLVNGSLGVRTQAGVSSAEIESVVEAFNDADGMTPVDRASHDSTAILAAVDETADGWHERCRQCGTNAVAAIPLTHRGVTYGTLVVHAADRDAFAAIEGEVLAELGETIGYALNAVQSKRALVTDDVTELEFRVTETDDPLVRLAAALDCELELKRITTDAGEQVEYFSVTGASAADVTAYVETAEHVTTAQVIRDHDDGCIVRFVVDETAVVSAVAEYGTAVRSFSVTPGEGRLCVDLPSDGEPRTLLDALRDGRPGIELVARREREQPQTASDDEAGPLPDGLTDRQQEALRTAHDAGFFAWPRESSGDDVAEMMDISQSTFLQHLRTAERKVFDGLFETNDATTVGEPTV</sequence>
<protein>
    <submittedName>
        <fullName evidence="8">Bacterio-opsin activator domain-containing protein</fullName>
    </submittedName>
</protein>
<dbReference type="InterPro" id="IPR007050">
    <property type="entry name" value="HTH_bacterioopsin"/>
</dbReference>
<proteinExistence type="predicted"/>
<dbReference type="SMART" id="SM00086">
    <property type="entry name" value="PAC"/>
    <property type="match status" value="1"/>
</dbReference>
<evidence type="ECO:0000256" key="4">
    <source>
        <dbReference type="SAM" id="MobiDB-lite"/>
    </source>
</evidence>
<feature type="coiled-coil region" evidence="3">
    <location>
        <begin position="212"/>
        <end position="249"/>
    </location>
</feature>
<dbReference type="PROSITE" id="PS50112">
    <property type="entry name" value="PAS"/>
    <property type="match status" value="1"/>
</dbReference>
<keyword evidence="2" id="KW-0804">Transcription</keyword>
<dbReference type="Pfam" id="PF15915">
    <property type="entry name" value="BAT"/>
    <property type="match status" value="1"/>
</dbReference>
<evidence type="ECO:0000256" key="2">
    <source>
        <dbReference type="ARBA" id="ARBA00023163"/>
    </source>
</evidence>
<organism evidence="8 9">
    <name type="scientific">Halorientalis brevis</name>
    <dbReference type="NCBI Taxonomy" id="1126241"/>
    <lineage>
        <taxon>Archaea</taxon>
        <taxon>Methanobacteriati</taxon>
        <taxon>Methanobacteriota</taxon>
        <taxon>Stenosarchaea group</taxon>
        <taxon>Halobacteria</taxon>
        <taxon>Halobacteriales</taxon>
        <taxon>Haloarculaceae</taxon>
        <taxon>Halorientalis</taxon>
    </lineage>
</organism>
<dbReference type="RefSeq" id="WP_247378533.1">
    <property type="nucleotide sequence ID" value="NZ_JALLGV010000005.1"/>
</dbReference>
<dbReference type="PROSITE" id="PS50113">
    <property type="entry name" value="PAC"/>
    <property type="match status" value="1"/>
</dbReference>
<dbReference type="Pfam" id="PF01590">
    <property type="entry name" value="GAF"/>
    <property type="match status" value="1"/>
</dbReference>
<dbReference type="EMBL" id="JBHUDJ010000014">
    <property type="protein sequence ID" value="MFD1588880.1"/>
    <property type="molecule type" value="Genomic_DNA"/>
</dbReference>
<dbReference type="SUPFAM" id="SSF55781">
    <property type="entry name" value="GAF domain-like"/>
    <property type="match status" value="1"/>
</dbReference>
<feature type="transmembrane region" description="Helical" evidence="5">
    <location>
        <begin position="6"/>
        <end position="24"/>
    </location>
</feature>
<dbReference type="Gene3D" id="3.30.450.20">
    <property type="entry name" value="PAS domain"/>
    <property type="match status" value="1"/>
</dbReference>
<dbReference type="NCBIfam" id="TIGR00229">
    <property type="entry name" value="sensory_box"/>
    <property type="match status" value="1"/>
</dbReference>
<feature type="transmembrane region" description="Helical" evidence="5">
    <location>
        <begin position="31"/>
        <end position="48"/>
    </location>
</feature>
<dbReference type="InterPro" id="IPR003018">
    <property type="entry name" value="GAF"/>
</dbReference>
<keyword evidence="5" id="KW-0812">Transmembrane</keyword>
<dbReference type="InterPro" id="IPR031803">
    <property type="entry name" value="BAT_GAF/HTH-assoc"/>
</dbReference>
<dbReference type="Pfam" id="PF04967">
    <property type="entry name" value="HTH_10"/>
    <property type="match status" value="1"/>
</dbReference>
<evidence type="ECO:0000259" key="6">
    <source>
        <dbReference type="PROSITE" id="PS50112"/>
    </source>
</evidence>
<feature type="region of interest" description="Disordered" evidence="4">
    <location>
        <begin position="537"/>
        <end position="558"/>
    </location>
</feature>
<comment type="caution">
    <text evidence="8">The sequence shown here is derived from an EMBL/GenBank/DDBJ whole genome shotgun (WGS) entry which is preliminary data.</text>
</comment>
<evidence type="ECO:0000313" key="8">
    <source>
        <dbReference type="EMBL" id="MFD1588880.1"/>
    </source>
</evidence>
<dbReference type="SUPFAM" id="SSF55785">
    <property type="entry name" value="PYP-like sensor domain (PAS domain)"/>
    <property type="match status" value="1"/>
</dbReference>
<dbReference type="SMART" id="SM00091">
    <property type="entry name" value="PAS"/>
    <property type="match status" value="1"/>
</dbReference>
<dbReference type="InterPro" id="IPR000014">
    <property type="entry name" value="PAS"/>
</dbReference>
<dbReference type="PANTHER" id="PTHR34236:SF1">
    <property type="entry name" value="DIMETHYL SULFOXIDE REDUCTASE TRANSCRIPTIONAL ACTIVATOR"/>
    <property type="match status" value="1"/>
</dbReference>
<keyword evidence="1" id="KW-0805">Transcription regulation</keyword>
<dbReference type="Proteomes" id="UP001597119">
    <property type="component" value="Unassembled WGS sequence"/>
</dbReference>
<evidence type="ECO:0000259" key="7">
    <source>
        <dbReference type="PROSITE" id="PS50113"/>
    </source>
</evidence>
<evidence type="ECO:0000256" key="5">
    <source>
        <dbReference type="SAM" id="Phobius"/>
    </source>
</evidence>
<reference evidence="8 9" key="1">
    <citation type="journal article" date="2019" name="Int. J. Syst. Evol. Microbiol.">
        <title>The Global Catalogue of Microorganisms (GCM) 10K type strain sequencing project: providing services to taxonomists for standard genome sequencing and annotation.</title>
        <authorList>
            <consortium name="The Broad Institute Genomics Platform"/>
            <consortium name="The Broad Institute Genome Sequencing Center for Infectious Disease"/>
            <person name="Wu L."/>
            <person name="Ma J."/>
        </authorList>
    </citation>
    <scope>NUCLEOTIDE SEQUENCE [LARGE SCALE GENOMIC DNA]</scope>
    <source>
        <strain evidence="8 9">CGMCC 1.12125</strain>
    </source>
</reference>
<keyword evidence="9" id="KW-1185">Reference proteome</keyword>
<evidence type="ECO:0000256" key="3">
    <source>
        <dbReference type="SAM" id="Coils"/>
    </source>
</evidence>
<evidence type="ECO:0000256" key="1">
    <source>
        <dbReference type="ARBA" id="ARBA00023015"/>
    </source>
</evidence>
<feature type="domain" description="PAC" evidence="7">
    <location>
        <begin position="167"/>
        <end position="221"/>
    </location>
</feature>
<evidence type="ECO:0000313" key="9">
    <source>
        <dbReference type="Proteomes" id="UP001597119"/>
    </source>
</evidence>
<dbReference type="InterPro" id="IPR000700">
    <property type="entry name" value="PAS-assoc_C"/>
</dbReference>
<dbReference type="AlphaFoldDB" id="A0ABD6CGZ1"/>
<keyword evidence="3" id="KW-0175">Coiled coil</keyword>
<accession>A0ABD6CGZ1</accession>
<name>A0ABD6CGZ1_9EURY</name>
<dbReference type="PANTHER" id="PTHR34236">
    <property type="entry name" value="DIMETHYL SULFOXIDE REDUCTASE TRANSCRIPTIONAL ACTIVATOR"/>
    <property type="match status" value="1"/>
</dbReference>
<dbReference type="Pfam" id="PF13426">
    <property type="entry name" value="PAS_9"/>
    <property type="match status" value="1"/>
</dbReference>
<gene>
    <name evidence="8" type="ORF">ACFR9U_18030</name>
</gene>